<feature type="transmembrane region" description="Helical" evidence="6">
    <location>
        <begin position="343"/>
        <end position="365"/>
    </location>
</feature>
<keyword evidence="3" id="KW-0418">Kinase</keyword>
<dbReference type="InterPro" id="IPR008266">
    <property type="entry name" value="Tyr_kinase_AS"/>
</dbReference>
<evidence type="ECO:0000256" key="6">
    <source>
        <dbReference type="SAM" id="Phobius"/>
    </source>
</evidence>
<dbReference type="InterPro" id="IPR000719">
    <property type="entry name" value="Prot_kinase_dom"/>
</dbReference>
<dbReference type="InterPro" id="IPR011990">
    <property type="entry name" value="TPR-like_helical_dom_sf"/>
</dbReference>
<keyword evidence="4 5" id="KW-0067">ATP-binding</keyword>
<comment type="caution">
    <text evidence="8">The sequence shown here is derived from an EMBL/GenBank/DDBJ whole genome shotgun (WGS) entry which is preliminary data.</text>
</comment>
<proteinExistence type="predicted"/>
<keyword evidence="9" id="KW-1185">Reference proteome</keyword>
<keyword evidence="6" id="KW-0812">Transmembrane</keyword>
<dbReference type="PROSITE" id="PS00107">
    <property type="entry name" value="PROTEIN_KINASE_ATP"/>
    <property type="match status" value="1"/>
</dbReference>
<dbReference type="Pfam" id="PF00069">
    <property type="entry name" value="Pkinase"/>
    <property type="match status" value="1"/>
</dbReference>
<keyword evidence="1" id="KW-0808">Transferase</keyword>
<evidence type="ECO:0000256" key="2">
    <source>
        <dbReference type="ARBA" id="ARBA00022741"/>
    </source>
</evidence>
<evidence type="ECO:0000259" key="7">
    <source>
        <dbReference type="PROSITE" id="PS50011"/>
    </source>
</evidence>
<name>A0ABQ2JNW9_9SPHN</name>
<dbReference type="PROSITE" id="PS00109">
    <property type="entry name" value="PROTEIN_KINASE_TYR"/>
    <property type="match status" value="1"/>
</dbReference>
<evidence type="ECO:0000313" key="9">
    <source>
        <dbReference type="Proteomes" id="UP000605099"/>
    </source>
</evidence>
<organism evidence="8 9">
    <name type="scientific">Novosphingobium indicum</name>
    <dbReference type="NCBI Taxonomy" id="462949"/>
    <lineage>
        <taxon>Bacteria</taxon>
        <taxon>Pseudomonadati</taxon>
        <taxon>Pseudomonadota</taxon>
        <taxon>Alphaproteobacteria</taxon>
        <taxon>Sphingomonadales</taxon>
        <taxon>Sphingomonadaceae</taxon>
        <taxon>Novosphingobium</taxon>
    </lineage>
</organism>
<dbReference type="Gene3D" id="1.10.510.10">
    <property type="entry name" value="Transferase(Phosphotransferase) domain 1"/>
    <property type="match status" value="1"/>
</dbReference>
<evidence type="ECO:0000256" key="4">
    <source>
        <dbReference type="ARBA" id="ARBA00022840"/>
    </source>
</evidence>
<accession>A0ABQ2JNW9</accession>
<reference evidence="9" key="1">
    <citation type="journal article" date="2019" name="Int. J. Syst. Evol. Microbiol.">
        <title>The Global Catalogue of Microorganisms (GCM) 10K type strain sequencing project: providing services to taxonomists for standard genome sequencing and annotation.</title>
        <authorList>
            <consortium name="The Broad Institute Genomics Platform"/>
            <consortium name="The Broad Institute Genome Sequencing Center for Infectious Disease"/>
            <person name="Wu L."/>
            <person name="Ma J."/>
        </authorList>
    </citation>
    <scope>NUCLEOTIDE SEQUENCE [LARGE SCALE GENOMIC DNA]</scope>
    <source>
        <strain evidence="9">CGMCC 1.6784</strain>
    </source>
</reference>
<feature type="domain" description="Protein kinase" evidence="7">
    <location>
        <begin position="79"/>
        <end position="355"/>
    </location>
</feature>
<keyword evidence="6" id="KW-1133">Transmembrane helix</keyword>
<gene>
    <name evidence="8" type="ORF">GCM10011349_26310</name>
</gene>
<dbReference type="CDD" id="cd14014">
    <property type="entry name" value="STKc_PknB_like"/>
    <property type="match status" value="1"/>
</dbReference>
<dbReference type="PANTHER" id="PTHR43289:SF34">
    <property type="entry name" value="SERINE_THREONINE-PROTEIN KINASE YBDM-RELATED"/>
    <property type="match status" value="1"/>
</dbReference>
<evidence type="ECO:0000313" key="8">
    <source>
        <dbReference type="EMBL" id="GGN52592.1"/>
    </source>
</evidence>
<dbReference type="InterPro" id="IPR011009">
    <property type="entry name" value="Kinase-like_dom_sf"/>
</dbReference>
<protein>
    <recommendedName>
        <fullName evidence="7">Protein kinase domain-containing protein</fullName>
    </recommendedName>
</protein>
<dbReference type="InterPro" id="IPR017441">
    <property type="entry name" value="Protein_kinase_ATP_BS"/>
</dbReference>
<dbReference type="PROSITE" id="PS50011">
    <property type="entry name" value="PROTEIN_KINASE_DOM"/>
    <property type="match status" value="1"/>
</dbReference>
<evidence type="ECO:0000256" key="5">
    <source>
        <dbReference type="PROSITE-ProRule" id="PRU10141"/>
    </source>
</evidence>
<keyword evidence="6" id="KW-0472">Membrane</keyword>
<dbReference type="Proteomes" id="UP000605099">
    <property type="component" value="Unassembled WGS sequence"/>
</dbReference>
<dbReference type="PANTHER" id="PTHR43289">
    <property type="entry name" value="MITOGEN-ACTIVATED PROTEIN KINASE KINASE KINASE 20-RELATED"/>
    <property type="match status" value="1"/>
</dbReference>
<evidence type="ECO:0000256" key="3">
    <source>
        <dbReference type="ARBA" id="ARBA00022777"/>
    </source>
</evidence>
<feature type="binding site" evidence="5">
    <location>
        <position position="110"/>
    </location>
    <ligand>
        <name>ATP</name>
        <dbReference type="ChEBI" id="CHEBI:30616"/>
    </ligand>
</feature>
<dbReference type="Gene3D" id="1.25.40.10">
    <property type="entry name" value="Tetratricopeptide repeat domain"/>
    <property type="match status" value="1"/>
</dbReference>
<dbReference type="EMBL" id="BMLK01000011">
    <property type="protein sequence ID" value="GGN52592.1"/>
    <property type="molecule type" value="Genomic_DNA"/>
</dbReference>
<dbReference type="SUPFAM" id="SSF56112">
    <property type="entry name" value="Protein kinase-like (PK-like)"/>
    <property type="match status" value="1"/>
</dbReference>
<sequence length="780" mass="84633">MVCDAQRERAAMELLEDALQLPSGERFAYIQRQENIDAAVRHRAIELLVSEASASVMLRTGGAADVEEAQSVPETIGGYRILDLLGRGGMGAVYLAERNADDFEHRVAVKVIKPGALSDTLTDRFRRERQILAQLNHPHIARLYDGGETEQGQPYIVMEYVDGQTLFAWLDQAPRPIDQRIALFRQVASAVAFAHQNLVVHRDLTPTNILVTADDQAKLIDFGIARPHEPEQQGSKGGGVFSGLSLTPGFAAPERSIGAASNTLADVYSLGKVLGVIIGKADVPELSAIARKAAAEEPEHRYASAGDLIEDIDRYYAKLPVPAYSDKRAYKIRKFMDRERKSVIAAAALVLTLVVGLAGTGWSYVRAERERVAAEQRFFELRNLAHHMLFDIYDKVSAVPGTVKAREDLARTALSYLDALAKDESAPADVRLEVAEGYQRLAKVVGSTNDASLGKLDEGQRLQSRALAILRGLHTEFPDRRDVSEALAFVLVRAGSEKLWAEGDMETALGMARKVQTLVVVDDTTDTESANALLDGYRVESEALNWMGKSGEALQASDAGLAIARTFSAGLRQDASVRGSLATLLSIKASLLAERGKPDASISAFKESLAQQRLASNGKPASIRNMIITLFYLAKVEAQEGRSQAIGHADEALNMIAQNMARDANDTRMKELFSGVALVKAELLAESGRHHEAVALTERAISYARDVAAAAGTVAGARMPLAVRLAEAANIYDQLDEKGRRCEAAGEGLGIMHAYAKDHDIPAPDREAYLTPLERMAATC</sequence>
<keyword evidence="2 5" id="KW-0547">Nucleotide-binding</keyword>
<evidence type="ECO:0000256" key="1">
    <source>
        <dbReference type="ARBA" id="ARBA00022679"/>
    </source>
</evidence>